<feature type="region of interest" description="Disordered" evidence="6">
    <location>
        <begin position="1"/>
        <end position="26"/>
    </location>
</feature>
<gene>
    <name evidence="9" type="primary">LOC110777653</name>
</gene>
<evidence type="ECO:0000256" key="2">
    <source>
        <dbReference type="ARBA" id="ARBA00022737"/>
    </source>
</evidence>
<dbReference type="GO" id="GO:0045892">
    <property type="term" value="P:negative regulation of DNA-templated transcription"/>
    <property type="evidence" value="ECO:0007669"/>
    <property type="project" value="InterPro"/>
</dbReference>
<proteinExistence type="predicted"/>
<evidence type="ECO:0000256" key="4">
    <source>
        <dbReference type="ARBA" id="ARBA00022833"/>
    </source>
</evidence>
<sequence length="898" mass="96759">MDNNSIDGVPSNDSIRELFGPPPPRRPIPSNSFNALVKIFSLFSDQNPFSECVSYAQIPEYSKQCVDNPNDSRRLLSDDIHSDVVVPRGEKEASNGLAGFDSVGDHDVNSEGISGDFSNDIGLSGSKLILDELGRENKNKTLEKVPYDEEGTGIERAEVDKVHAELSDVCVNKSMTVESNSSEKLIAVDRNTKEDAAGEKKRKDVEVNLSTSGGDGAKTHTHLPVVREISDCQEVVNQSVGTCPGEGQRKKRKLCKEKAPQDLSEFGGLTFAAQKSNNAGGTVSNSITKGNKVGVAAKEKTKKVKDTFHTSAKDVNSGKSKLLVVSGETSYNMKSGDADPIVRGKMAKQNTKRKDGNARPKTCVKFHYSREELLNLRKITSFPEDILKLAREMDAEVHGKYQKSAAGKLTDVGGAKKEKLSTSTEDKMTEEEGSSILKHKKRGTSSEARKEKKKQKRRKKRAEMNKKHGIKRLILTPIVKPKVIQPCRHYLNGRCQEGEKCKFSHDVVPLTKSKPCCHFARQACMKGDDCPYDHQLSKYPCNSFVTTGFCNRGDICLFSHKISAKEGSETAAAVSKCEATSLDQLDKSNSKQLLNAKASFSSGIVATQTSHQAKAPKGLSFLPSGKSSSPKDSVGGGADAGTITQPNTATTAFNLIKGLIDTPASDTPQGTDFISIVKSSVGNLGDKKQASPLLHRDNSRFCSFGKSGDDSSHRSVDTAGTSSQLNKGIMPSRVQSVCRMLETNPAPLSPKNNSNGPFFNRWSCSKQISVPSSGGPPYDNSGGKSQVDSQIREKESANGSEKAAIQPKLWDSPTSGQCSTKAVGVKNTPSTSQRALLSALSFAAKYESGIKMTTSAGSAKEVTKNEGKISSDSGCKQNEPSKASAILEFLYSGGNKEK</sequence>
<evidence type="ECO:0000256" key="3">
    <source>
        <dbReference type="ARBA" id="ARBA00022771"/>
    </source>
</evidence>
<keyword evidence="1 5" id="KW-0479">Metal-binding</keyword>
<organism evidence="8 9">
    <name type="scientific">Spinacia oleracea</name>
    <name type="common">Spinach</name>
    <dbReference type="NCBI Taxonomy" id="3562"/>
    <lineage>
        <taxon>Eukaryota</taxon>
        <taxon>Viridiplantae</taxon>
        <taxon>Streptophyta</taxon>
        <taxon>Embryophyta</taxon>
        <taxon>Tracheophyta</taxon>
        <taxon>Spermatophyta</taxon>
        <taxon>Magnoliopsida</taxon>
        <taxon>eudicotyledons</taxon>
        <taxon>Gunneridae</taxon>
        <taxon>Pentapetalae</taxon>
        <taxon>Caryophyllales</taxon>
        <taxon>Chenopodiaceae</taxon>
        <taxon>Chenopodioideae</taxon>
        <taxon>Anserineae</taxon>
        <taxon>Spinacia</taxon>
    </lineage>
</organism>
<accession>A0A9R0HVT1</accession>
<protein>
    <submittedName>
        <fullName evidence="9">Uncharacterized protein isoform X2</fullName>
    </submittedName>
</protein>
<dbReference type="GO" id="GO:0003723">
    <property type="term" value="F:RNA binding"/>
    <property type="evidence" value="ECO:0007669"/>
    <property type="project" value="InterPro"/>
</dbReference>
<dbReference type="Pfam" id="PF18044">
    <property type="entry name" value="zf-CCCH_4"/>
    <property type="match status" value="1"/>
</dbReference>
<feature type="zinc finger region" description="C3H1-type" evidence="5">
    <location>
        <begin position="510"/>
        <end position="537"/>
    </location>
</feature>
<feature type="domain" description="C3H1-type" evidence="7">
    <location>
        <begin position="540"/>
        <end position="563"/>
    </location>
</feature>
<dbReference type="PROSITE" id="PS50103">
    <property type="entry name" value="ZF_C3H1"/>
    <property type="match status" value="3"/>
</dbReference>
<feature type="region of interest" description="Disordered" evidence="6">
    <location>
        <begin position="768"/>
        <end position="830"/>
    </location>
</feature>
<keyword evidence="3 5" id="KW-0863">Zinc-finger</keyword>
<dbReference type="PANTHER" id="PTHR13119:SF12">
    <property type="entry name" value="PROTEIN SUPPRESSOR OF SABLE"/>
    <property type="match status" value="1"/>
</dbReference>
<evidence type="ECO:0000259" key="7">
    <source>
        <dbReference type="PROSITE" id="PS50103"/>
    </source>
</evidence>
<feature type="compositionally biased region" description="Basic and acidic residues" evidence="6">
    <location>
        <begin position="707"/>
        <end position="716"/>
    </location>
</feature>
<dbReference type="RefSeq" id="XP_021837937.1">
    <property type="nucleotide sequence ID" value="XM_021982245.2"/>
</dbReference>
<feature type="region of interest" description="Disordered" evidence="6">
    <location>
        <begin position="705"/>
        <end position="726"/>
    </location>
</feature>
<dbReference type="InterPro" id="IPR036855">
    <property type="entry name" value="Znf_CCCH_sf"/>
</dbReference>
<feature type="compositionally biased region" description="Basic and acidic residues" evidence="6">
    <location>
        <begin position="414"/>
        <end position="427"/>
    </location>
</feature>
<dbReference type="InterPro" id="IPR000571">
    <property type="entry name" value="Znf_CCCH"/>
</dbReference>
<feature type="domain" description="C3H1-type" evidence="7">
    <location>
        <begin position="510"/>
        <end position="537"/>
    </location>
</feature>
<dbReference type="GeneID" id="110777653"/>
<evidence type="ECO:0000256" key="5">
    <source>
        <dbReference type="PROSITE-ProRule" id="PRU00723"/>
    </source>
</evidence>
<feature type="zinc finger region" description="C3H1-type" evidence="5">
    <location>
        <begin position="540"/>
        <end position="563"/>
    </location>
</feature>
<feature type="region of interest" description="Disordered" evidence="6">
    <location>
        <begin position="854"/>
        <end position="880"/>
    </location>
</feature>
<dbReference type="Proteomes" id="UP000813463">
    <property type="component" value="Chromosome 2"/>
</dbReference>
<keyword evidence="4 5" id="KW-0862">Zinc</keyword>
<dbReference type="PANTHER" id="PTHR13119">
    <property type="entry name" value="ZINC FINGER CCCH DOMAIN-CONTAINING PROTEI"/>
    <property type="match status" value="1"/>
</dbReference>
<reference evidence="8" key="1">
    <citation type="journal article" date="2021" name="Nat. Commun.">
        <title>Genomic analyses provide insights into spinach domestication and the genetic basis of agronomic traits.</title>
        <authorList>
            <person name="Cai X."/>
            <person name="Sun X."/>
            <person name="Xu C."/>
            <person name="Sun H."/>
            <person name="Wang X."/>
            <person name="Ge C."/>
            <person name="Zhang Z."/>
            <person name="Wang Q."/>
            <person name="Fei Z."/>
            <person name="Jiao C."/>
            <person name="Wang Q."/>
        </authorList>
    </citation>
    <scope>NUCLEOTIDE SEQUENCE [LARGE SCALE GENOMIC DNA]</scope>
    <source>
        <strain evidence="8">cv. Varoflay</strain>
    </source>
</reference>
<keyword evidence="2" id="KW-0677">Repeat</keyword>
<evidence type="ECO:0000313" key="9">
    <source>
        <dbReference type="RefSeq" id="XP_021837937.1"/>
    </source>
</evidence>
<reference evidence="9" key="2">
    <citation type="submission" date="2025-08" db="UniProtKB">
        <authorList>
            <consortium name="RefSeq"/>
        </authorList>
    </citation>
    <scope>IDENTIFICATION</scope>
    <source>
        <tissue evidence="9">Leaf</tissue>
    </source>
</reference>
<dbReference type="InterPro" id="IPR045124">
    <property type="entry name" value="Su(sable)-like"/>
</dbReference>
<dbReference type="SUPFAM" id="SSF90229">
    <property type="entry name" value="CCCH zinc finger"/>
    <property type="match status" value="1"/>
</dbReference>
<dbReference type="GO" id="GO:0005634">
    <property type="term" value="C:nucleus"/>
    <property type="evidence" value="ECO:0007669"/>
    <property type="project" value="TreeGrafter"/>
</dbReference>
<evidence type="ECO:0000256" key="6">
    <source>
        <dbReference type="SAM" id="MobiDB-lite"/>
    </source>
</evidence>
<feature type="compositionally biased region" description="Basic residues" evidence="6">
    <location>
        <begin position="451"/>
        <end position="467"/>
    </location>
</feature>
<feature type="compositionally biased region" description="Polar residues" evidence="6">
    <location>
        <begin position="870"/>
        <end position="880"/>
    </location>
</feature>
<name>A0A9R0HVT1_SPIOL</name>
<keyword evidence="8" id="KW-1185">Reference proteome</keyword>
<dbReference type="SMART" id="SM00356">
    <property type="entry name" value="ZnF_C3H1"/>
    <property type="match status" value="3"/>
</dbReference>
<feature type="region of interest" description="Disordered" evidence="6">
    <location>
        <begin position="412"/>
        <end position="467"/>
    </location>
</feature>
<dbReference type="AlphaFoldDB" id="A0A9R0HVT1"/>
<feature type="zinc finger region" description="C3H1-type" evidence="5">
    <location>
        <begin position="481"/>
        <end position="508"/>
    </location>
</feature>
<dbReference type="GO" id="GO:0008270">
    <property type="term" value="F:zinc ion binding"/>
    <property type="evidence" value="ECO:0007669"/>
    <property type="project" value="UniProtKB-KW"/>
</dbReference>
<evidence type="ECO:0000313" key="8">
    <source>
        <dbReference type="Proteomes" id="UP000813463"/>
    </source>
</evidence>
<feature type="domain" description="C3H1-type" evidence="7">
    <location>
        <begin position="481"/>
        <end position="508"/>
    </location>
</feature>
<dbReference type="InterPro" id="IPR041367">
    <property type="entry name" value="Znf-CCCH_4"/>
</dbReference>
<feature type="region of interest" description="Disordered" evidence="6">
    <location>
        <begin position="615"/>
        <end position="645"/>
    </location>
</feature>
<evidence type="ECO:0000256" key="1">
    <source>
        <dbReference type="ARBA" id="ARBA00022723"/>
    </source>
</evidence>
<dbReference type="Gene3D" id="4.10.1000.10">
    <property type="entry name" value="Zinc finger, CCCH-type"/>
    <property type="match status" value="1"/>
</dbReference>